<keyword evidence="2" id="KW-0808">Transferase</keyword>
<dbReference type="Gene3D" id="3.40.50.150">
    <property type="entry name" value="Vaccinia Virus protein VP39"/>
    <property type="match status" value="1"/>
</dbReference>
<evidence type="ECO:0000313" key="6">
    <source>
        <dbReference type="EMBL" id="MEJ2886116.1"/>
    </source>
</evidence>
<dbReference type="InterPro" id="IPR029063">
    <property type="entry name" value="SAM-dependent_MTases_sf"/>
</dbReference>
<comment type="similarity">
    <text evidence="3">Belongs to the N(4)/N(6)-methyltransferase family.</text>
</comment>
<dbReference type="Proteomes" id="UP001370100">
    <property type="component" value="Unassembled WGS sequence"/>
</dbReference>
<accession>A0ABU8N169</accession>
<dbReference type="PRINTS" id="PR00508">
    <property type="entry name" value="S21N4MTFRASE"/>
</dbReference>
<feature type="domain" description="DNA methylase N-4/N-6" evidence="5">
    <location>
        <begin position="31"/>
        <end position="300"/>
    </location>
</feature>
<dbReference type="RefSeq" id="WP_337712604.1">
    <property type="nucleotide sequence ID" value="NZ_JBBEGL010000002.1"/>
</dbReference>
<dbReference type="EC" id="2.1.1.-" evidence="3"/>
<evidence type="ECO:0000256" key="1">
    <source>
        <dbReference type="ARBA" id="ARBA00022603"/>
    </source>
</evidence>
<comment type="caution">
    <text evidence="6">The sequence shown here is derived from an EMBL/GenBank/DDBJ whole genome shotgun (WGS) entry which is preliminary data.</text>
</comment>
<name>A0ABU8N169_9PSEU</name>
<evidence type="ECO:0000256" key="2">
    <source>
        <dbReference type="ARBA" id="ARBA00022679"/>
    </source>
</evidence>
<sequence length="331" mass="37688">MGVLNQEITDRHAVYNGDCLEVLPSYPDGSIHCSLYSPPFAGLFHYTSSERDLSNARSYPEFLEHYGFVVAQLARITMPGRWTLVHCTDIPNSNTGRGDSLTDFPGDIIRLHEQHGFTYAARYHVWKEPLTVRNRTMAKGLAHRTIVEDSSRCSVANADYLLGFRRKGENPVPIEHPVGLLEYAGERTPPAEVLRYRGWTGKQTENRFSHWVWRQYASAFWDDVRLDRVLPFREARDDEDEKHVHPLQLDVIDRGLELFSNPGERVLTPFMGVGSEVHEAVLMGRQAVGIELKPSYYRQALRNLAAAAEQRENPADQPEPLFDLTTEETPA</sequence>
<dbReference type="InterPro" id="IPR002941">
    <property type="entry name" value="DNA_methylase_N4/N6"/>
</dbReference>
<gene>
    <name evidence="6" type="ORF">WCD41_06605</name>
</gene>
<dbReference type="Pfam" id="PF01555">
    <property type="entry name" value="N6_N4_Mtase"/>
    <property type="match status" value="1"/>
</dbReference>
<protein>
    <recommendedName>
        <fullName evidence="3">Methyltransferase</fullName>
        <ecNumber evidence="3">2.1.1.-</ecNumber>
    </recommendedName>
</protein>
<keyword evidence="7" id="KW-1185">Reference proteome</keyword>
<evidence type="ECO:0000256" key="3">
    <source>
        <dbReference type="RuleBase" id="RU362026"/>
    </source>
</evidence>
<feature type="region of interest" description="Disordered" evidence="4">
    <location>
        <begin position="308"/>
        <end position="331"/>
    </location>
</feature>
<evidence type="ECO:0000313" key="7">
    <source>
        <dbReference type="Proteomes" id="UP001370100"/>
    </source>
</evidence>
<organism evidence="6 7">
    <name type="scientific">Actinomycetospora aeridis</name>
    <dbReference type="NCBI Taxonomy" id="3129231"/>
    <lineage>
        <taxon>Bacteria</taxon>
        <taxon>Bacillati</taxon>
        <taxon>Actinomycetota</taxon>
        <taxon>Actinomycetes</taxon>
        <taxon>Pseudonocardiales</taxon>
        <taxon>Pseudonocardiaceae</taxon>
        <taxon>Actinomycetospora</taxon>
    </lineage>
</organism>
<dbReference type="GO" id="GO:0008168">
    <property type="term" value="F:methyltransferase activity"/>
    <property type="evidence" value="ECO:0007669"/>
    <property type="project" value="UniProtKB-KW"/>
</dbReference>
<dbReference type="InterPro" id="IPR001091">
    <property type="entry name" value="RM_Methyltransferase"/>
</dbReference>
<dbReference type="EMBL" id="JBBEGL010000002">
    <property type="protein sequence ID" value="MEJ2886116.1"/>
    <property type="molecule type" value="Genomic_DNA"/>
</dbReference>
<proteinExistence type="inferred from homology"/>
<reference evidence="6 7" key="1">
    <citation type="submission" date="2024-03" db="EMBL/GenBank/DDBJ databases">
        <title>Actinomycetospora sp. OC33-EN06, a novel actinomycete isolated from wild orchid (Aerides multiflora).</title>
        <authorList>
            <person name="Suriyachadkun C."/>
        </authorList>
    </citation>
    <scope>NUCLEOTIDE SEQUENCE [LARGE SCALE GENOMIC DNA]</scope>
    <source>
        <strain evidence="6 7">OC33-EN06</strain>
    </source>
</reference>
<dbReference type="GO" id="GO:0032259">
    <property type="term" value="P:methylation"/>
    <property type="evidence" value="ECO:0007669"/>
    <property type="project" value="UniProtKB-KW"/>
</dbReference>
<evidence type="ECO:0000259" key="5">
    <source>
        <dbReference type="Pfam" id="PF01555"/>
    </source>
</evidence>
<evidence type="ECO:0000256" key="4">
    <source>
        <dbReference type="SAM" id="MobiDB-lite"/>
    </source>
</evidence>
<dbReference type="SUPFAM" id="SSF53335">
    <property type="entry name" value="S-adenosyl-L-methionine-dependent methyltransferases"/>
    <property type="match status" value="1"/>
</dbReference>
<keyword evidence="1 6" id="KW-0489">Methyltransferase</keyword>